<dbReference type="Proteomes" id="UP000092154">
    <property type="component" value="Unassembled WGS sequence"/>
</dbReference>
<dbReference type="InterPro" id="IPR050452">
    <property type="entry name" value="Metacaspase"/>
</dbReference>
<evidence type="ECO:0000256" key="3">
    <source>
        <dbReference type="ARBA" id="ARBA00022737"/>
    </source>
</evidence>
<keyword evidence="4" id="KW-0645">Protease</keyword>
<accession>A0A1B7NBF7</accession>
<evidence type="ECO:0000313" key="8">
    <source>
        <dbReference type="EMBL" id="OAX42166.1"/>
    </source>
</evidence>
<sequence>MSYSDQSPNDTPSSEGAWQKLSQVAVKGAEYNSRERQPHPKCLKGTRVDLLNHIYGLLDDTEKSRLVWLHGGSGVGKSPVAFTVAERMRGLKVKEQTTSEKRLAGTFFFSHNHTKRSTTGYFFATLGYQLAINFPSIRDDVKRAIHENPALLDPDKSLPDQMEALFLQPLRGLQLRLRQCPPVVFVVGALDECTSKAEIVDLISLLAQALRAPDLPVTHILLTSCLEPHIHNAFLDEEVHPLVCEIKFSEEGIASVISLDGADVNNVIYVPRSQHLRFGGTSQSSSHSLQPASGSQDLQRSSSSQNVQAPAPDLGRSDQRPRANSAGNSQRPVVVFPQPQVQTHVPQHVVQRSGFQYSKCTGGKKALCIGINYKGQQCELRGCINDANNMKRVLISNWNYRADNTMVLTDDTNYSRQMPTRRNILDGLHWLVRDARPNDALFFHYSGHGGHEATIYPVDYKRAGMIIDDEMHYILVKSLPVGCRLTAVFDSLYSSQRAILDLPYTYHSTGCLTRSHITAQALAQATTAADVISFTRCRSNTTSPEAIQGAAVGIMSYAFITSLTSKPIQSYQELLESVEDIMKQNSQQEPLLSSSHPIDTNLRFIL</sequence>
<dbReference type="OrthoDB" id="5967843at2759"/>
<evidence type="ECO:0000259" key="6">
    <source>
        <dbReference type="Pfam" id="PF00656"/>
    </source>
</evidence>
<evidence type="ECO:0000256" key="5">
    <source>
        <dbReference type="SAM" id="MobiDB-lite"/>
    </source>
</evidence>
<dbReference type="InParanoid" id="A0A1B7NBF7"/>
<keyword evidence="9" id="KW-1185">Reference proteome</keyword>
<keyword evidence="3" id="KW-0677">Repeat</keyword>
<feature type="compositionally biased region" description="Low complexity" evidence="5">
    <location>
        <begin position="279"/>
        <end position="305"/>
    </location>
</feature>
<dbReference type="GO" id="GO:0006915">
    <property type="term" value="P:apoptotic process"/>
    <property type="evidence" value="ECO:0007669"/>
    <property type="project" value="UniProtKB-KW"/>
</dbReference>
<dbReference type="GO" id="GO:0004197">
    <property type="term" value="F:cysteine-type endopeptidase activity"/>
    <property type="evidence" value="ECO:0007669"/>
    <property type="project" value="InterPro"/>
</dbReference>
<name>A0A1B7NBF7_9AGAM</name>
<dbReference type="AlphaFoldDB" id="A0A1B7NBF7"/>
<dbReference type="InterPro" id="IPR056884">
    <property type="entry name" value="NPHP3-like_N"/>
</dbReference>
<gene>
    <name evidence="8" type="ORF">K503DRAFT_394422</name>
</gene>
<feature type="domain" description="Nephrocystin 3-like N-terminal" evidence="7">
    <location>
        <begin position="58"/>
        <end position="224"/>
    </location>
</feature>
<dbReference type="GO" id="GO:0006508">
    <property type="term" value="P:proteolysis"/>
    <property type="evidence" value="ECO:0007669"/>
    <property type="project" value="InterPro"/>
</dbReference>
<organism evidence="8 9">
    <name type="scientific">Rhizopogon vinicolor AM-OR11-026</name>
    <dbReference type="NCBI Taxonomy" id="1314800"/>
    <lineage>
        <taxon>Eukaryota</taxon>
        <taxon>Fungi</taxon>
        <taxon>Dikarya</taxon>
        <taxon>Basidiomycota</taxon>
        <taxon>Agaricomycotina</taxon>
        <taxon>Agaricomycetes</taxon>
        <taxon>Agaricomycetidae</taxon>
        <taxon>Boletales</taxon>
        <taxon>Suillineae</taxon>
        <taxon>Rhizopogonaceae</taxon>
        <taxon>Rhizopogon</taxon>
    </lineage>
</organism>
<dbReference type="InterPro" id="IPR029030">
    <property type="entry name" value="Caspase-like_dom_sf"/>
</dbReference>
<dbReference type="InterPro" id="IPR011600">
    <property type="entry name" value="Pept_C14_caspase"/>
</dbReference>
<dbReference type="SUPFAM" id="SSF52129">
    <property type="entry name" value="Caspase-like"/>
    <property type="match status" value="1"/>
</dbReference>
<dbReference type="Pfam" id="PF00656">
    <property type="entry name" value="Peptidase_C14"/>
    <property type="match status" value="1"/>
</dbReference>
<dbReference type="GO" id="GO:0005737">
    <property type="term" value="C:cytoplasm"/>
    <property type="evidence" value="ECO:0007669"/>
    <property type="project" value="TreeGrafter"/>
</dbReference>
<reference evidence="8 9" key="1">
    <citation type="submission" date="2016-06" db="EMBL/GenBank/DDBJ databases">
        <title>Comparative genomics of the ectomycorrhizal sister species Rhizopogon vinicolor and Rhizopogon vesiculosus (Basidiomycota: Boletales) reveals a divergence of the mating type B locus.</title>
        <authorList>
            <consortium name="DOE Joint Genome Institute"/>
            <person name="Mujic A.B."/>
            <person name="Kuo A."/>
            <person name="Tritt A."/>
            <person name="Lipzen A."/>
            <person name="Chen C."/>
            <person name="Johnson J."/>
            <person name="Sharma A."/>
            <person name="Barry K."/>
            <person name="Grigoriev I.V."/>
            <person name="Spatafora J.W."/>
        </authorList>
    </citation>
    <scope>NUCLEOTIDE SEQUENCE [LARGE SCALE GENOMIC DNA]</scope>
    <source>
        <strain evidence="8 9">AM-OR11-026</strain>
    </source>
</reference>
<proteinExistence type="inferred from homology"/>
<evidence type="ECO:0000259" key="7">
    <source>
        <dbReference type="Pfam" id="PF24883"/>
    </source>
</evidence>
<evidence type="ECO:0000256" key="2">
    <source>
        <dbReference type="ARBA" id="ARBA00022703"/>
    </source>
</evidence>
<evidence type="ECO:0008006" key="10">
    <source>
        <dbReference type="Google" id="ProtNLM"/>
    </source>
</evidence>
<protein>
    <recommendedName>
        <fullName evidence="10">Peptidase C14</fullName>
    </recommendedName>
</protein>
<comment type="similarity">
    <text evidence="1">Belongs to the peptidase C14B family.</text>
</comment>
<dbReference type="EMBL" id="KV448162">
    <property type="protein sequence ID" value="OAX42166.1"/>
    <property type="molecule type" value="Genomic_DNA"/>
</dbReference>
<evidence type="ECO:0000256" key="1">
    <source>
        <dbReference type="ARBA" id="ARBA00009005"/>
    </source>
</evidence>
<evidence type="ECO:0000313" key="9">
    <source>
        <dbReference type="Proteomes" id="UP000092154"/>
    </source>
</evidence>
<dbReference type="PANTHER" id="PTHR48104:SF30">
    <property type="entry name" value="METACASPASE-1"/>
    <property type="match status" value="1"/>
</dbReference>
<keyword evidence="4" id="KW-0788">Thiol protease</keyword>
<feature type="domain" description="Peptidase C14 caspase" evidence="6">
    <location>
        <begin position="364"/>
        <end position="597"/>
    </location>
</feature>
<feature type="region of interest" description="Disordered" evidence="5">
    <location>
        <begin position="279"/>
        <end position="331"/>
    </location>
</feature>
<evidence type="ECO:0000256" key="4">
    <source>
        <dbReference type="ARBA" id="ARBA00022807"/>
    </source>
</evidence>
<keyword evidence="2" id="KW-0053">Apoptosis</keyword>
<dbReference type="PANTHER" id="PTHR48104">
    <property type="entry name" value="METACASPASE-4"/>
    <property type="match status" value="1"/>
</dbReference>
<dbReference type="Gene3D" id="3.40.50.12660">
    <property type="match status" value="1"/>
</dbReference>
<keyword evidence="4" id="KW-0378">Hydrolase</keyword>
<dbReference type="Pfam" id="PF24883">
    <property type="entry name" value="NPHP3_N"/>
    <property type="match status" value="1"/>
</dbReference>